<dbReference type="PANTHER" id="PTHR46797:SF1">
    <property type="entry name" value="METHYLPHOSPHONATE SYNTHASE"/>
    <property type="match status" value="1"/>
</dbReference>
<dbReference type="InterPro" id="IPR010982">
    <property type="entry name" value="Lambda_DNA-bd_dom_sf"/>
</dbReference>
<dbReference type="InterPro" id="IPR001387">
    <property type="entry name" value="Cro/C1-type_HTH"/>
</dbReference>
<dbReference type="AlphaFoldDB" id="A0A938Y3U2"/>
<feature type="region of interest" description="Disordered" evidence="2">
    <location>
        <begin position="74"/>
        <end position="93"/>
    </location>
</feature>
<feature type="compositionally biased region" description="Basic residues" evidence="2">
    <location>
        <begin position="80"/>
        <end position="89"/>
    </location>
</feature>
<dbReference type="PANTHER" id="PTHR46797">
    <property type="entry name" value="HTH-TYPE TRANSCRIPTIONAL REGULATOR"/>
    <property type="match status" value="1"/>
</dbReference>
<proteinExistence type="predicted"/>
<dbReference type="Pfam" id="PF01381">
    <property type="entry name" value="HTH_3"/>
    <property type="match status" value="1"/>
</dbReference>
<evidence type="ECO:0000256" key="2">
    <source>
        <dbReference type="SAM" id="MobiDB-lite"/>
    </source>
</evidence>
<dbReference type="GO" id="GO:0003677">
    <property type="term" value="F:DNA binding"/>
    <property type="evidence" value="ECO:0007669"/>
    <property type="project" value="UniProtKB-KW"/>
</dbReference>
<comment type="caution">
    <text evidence="4">The sequence shown here is derived from an EMBL/GenBank/DDBJ whole genome shotgun (WGS) entry which is preliminary data.</text>
</comment>
<dbReference type="EMBL" id="JAERTX010000002">
    <property type="protein sequence ID" value="MBM9458759.1"/>
    <property type="molecule type" value="Genomic_DNA"/>
</dbReference>
<dbReference type="PROSITE" id="PS50943">
    <property type="entry name" value="HTH_CROC1"/>
    <property type="match status" value="1"/>
</dbReference>
<dbReference type="GO" id="GO:0005829">
    <property type="term" value="C:cytosol"/>
    <property type="evidence" value="ECO:0007669"/>
    <property type="project" value="TreeGrafter"/>
</dbReference>
<dbReference type="RefSeq" id="WP_213450034.1">
    <property type="nucleotide sequence ID" value="NZ_CP074406.1"/>
</dbReference>
<dbReference type="SMART" id="SM00530">
    <property type="entry name" value="HTH_XRE"/>
    <property type="match status" value="1"/>
</dbReference>
<feature type="domain" description="HTH cro/C1-type" evidence="3">
    <location>
        <begin position="15"/>
        <end position="69"/>
    </location>
</feature>
<accession>A0A938Y3U2</accession>
<protein>
    <submittedName>
        <fullName evidence="4">Helix-turn-helix transcriptional regulator</fullName>
    </submittedName>
</protein>
<reference evidence="4" key="1">
    <citation type="submission" date="2021-01" db="EMBL/GenBank/DDBJ databases">
        <title>Novel species in genus Nocardioides.</title>
        <authorList>
            <person name="Zhang G."/>
        </authorList>
    </citation>
    <scope>NUCLEOTIDE SEQUENCE</scope>
    <source>
        <strain evidence="4">Zg-536</strain>
    </source>
</reference>
<organism evidence="4 5">
    <name type="scientific">Nocardioides faecalis</name>
    <dbReference type="NCBI Taxonomy" id="2803858"/>
    <lineage>
        <taxon>Bacteria</taxon>
        <taxon>Bacillati</taxon>
        <taxon>Actinomycetota</taxon>
        <taxon>Actinomycetes</taxon>
        <taxon>Propionibacteriales</taxon>
        <taxon>Nocardioidaceae</taxon>
        <taxon>Nocardioides</taxon>
    </lineage>
</organism>
<sequence length="137" mass="15210">MTSPKTGDIELGRTIAARREELGMSRKELAEATNLSYPYIAQIETGYRLPSSRHQVPIAKALGLSLDELFRTEGELAPARTRKPERRRRSSLEEVVATATAEIESLPPAVRLEALSRIQLNVMTGVTEAQALRKEQP</sequence>
<keyword evidence="1" id="KW-0238">DNA-binding</keyword>
<dbReference type="GO" id="GO:0003700">
    <property type="term" value="F:DNA-binding transcription factor activity"/>
    <property type="evidence" value="ECO:0007669"/>
    <property type="project" value="TreeGrafter"/>
</dbReference>
<dbReference type="InterPro" id="IPR050807">
    <property type="entry name" value="TransReg_Diox_bact_type"/>
</dbReference>
<evidence type="ECO:0000313" key="5">
    <source>
        <dbReference type="Proteomes" id="UP000663791"/>
    </source>
</evidence>
<dbReference type="CDD" id="cd00093">
    <property type="entry name" value="HTH_XRE"/>
    <property type="match status" value="1"/>
</dbReference>
<keyword evidence="5" id="KW-1185">Reference proteome</keyword>
<evidence type="ECO:0000256" key="1">
    <source>
        <dbReference type="ARBA" id="ARBA00023125"/>
    </source>
</evidence>
<evidence type="ECO:0000259" key="3">
    <source>
        <dbReference type="PROSITE" id="PS50943"/>
    </source>
</evidence>
<gene>
    <name evidence="4" type="ORF">JK386_02515</name>
</gene>
<dbReference type="SUPFAM" id="SSF47413">
    <property type="entry name" value="lambda repressor-like DNA-binding domains"/>
    <property type="match status" value="1"/>
</dbReference>
<name>A0A938Y3U2_9ACTN</name>
<dbReference type="Gene3D" id="1.10.260.40">
    <property type="entry name" value="lambda repressor-like DNA-binding domains"/>
    <property type="match status" value="1"/>
</dbReference>
<dbReference type="Proteomes" id="UP000663791">
    <property type="component" value="Unassembled WGS sequence"/>
</dbReference>
<evidence type="ECO:0000313" key="4">
    <source>
        <dbReference type="EMBL" id="MBM9458759.1"/>
    </source>
</evidence>